<keyword evidence="2" id="KW-1185">Reference proteome</keyword>
<proteinExistence type="predicted"/>
<dbReference type="GO" id="GO:0003964">
    <property type="term" value="F:RNA-directed DNA polymerase activity"/>
    <property type="evidence" value="ECO:0007669"/>
    <property type="project" value="UniProtKB-KW"/>
</dbReference>
<dbReference type="EMBL" id="VUJU01012733">
    <property type="protein sequence ID" value="KAF0706904.1"/>
    <property type="molecule type" value="Genomic_DNA"/>
</dbReference>
<reference evidence="1 2" key="1">
    <citation type="submission" date="2019-08" db="EMBL/GenBank/DDBJ databases">
        <title>Whole genome of Aphis craccivora.</title>
        <authorList>
            <person name="Voronova N.V."/>
            <person name="Shulinski R.S."/>
            <person name="Bandarenka Y.V."/>
            <person name="Zhorov D.G."/>
            <person name="Warner D."/>
        </authorList>
    </citation>
    <scope>NUCLEOTIDE SEQUENCE [LARGE SCALE GENOMIC DNA]</scope>
    <source>
        <strain evidence="1">180601</strain>
        <tissue evidence="1">Whole Body</tissue>
    </source>
</reference>
<comment type="caution">
    <text evidence="1">The sequence shown here is derived from an EMBL/GenBank/DDBJ whole genome shotgun (WGS) entry which is preliminary data.</text>
</comment>
<organism evidence="1 2">
    <name type="scientific">Aphis craccivora</name>
    <name type="common">Cowpea aphid</name>
    <dbReference type="NCBI Taxonomy" id="307492"/>
    <lineage>
        <taxon>Eukaryota</taxon>
        <taxon>Metazoa</taxon>
        <taxon>Ecdysozoa</taxon>
        <taxon>Arthropoda</taxon>
        <taxon>Hexapoda</taxon>
        <taxon>Insecta</taxon>
        <taxon>Pterygota</taxon>
        <taxon>Neoptera</taxon>
        <taxon>Paraneoptera</taxon>
        <taxon>Hemiptera</taxon>
        <taxon>Sternorrhyncha</taxon>
        <taxon>Aphidomorpha</taxon>
        <taxon>Aphidoidea</taxon>
        <taxon>Aphididae</taxon>
        <taxon>Aphidini</taxon>
        <taxon>Aphis</taxon>
        <taxon>Aphis</taxon>
    </lineage>
</organism>
<dbReference type="AlphaFoldDB" id="A0A6G0VUC0"/>
<keyword evidence="1" id="KW-0808">Transferase</keyword>
<keyword evidence="1" id="KW-0695">RNA-directed DNA polymerase</keyword>
<accession>A0A6G0VUC0</accession>
<protein>
    <submittedName>
        <fullName evidence="1">Reverse transcriptase domain-containing protein</fullName>
    </submittedName>
</protein>
<evidence type="ECO:0000313" key="2">
    <source>
        <dbReference type="Proteomes" id="UP000478052"/>
    </source>
</evidence>
<gene>
    <name evidence="1" type="ORF">FWK35_00032763</name>
</gene>
<name>A0A6G0VUC0_APHCR</name>
<sequence length="106" mass="11851">MHVGYYGKVIREAVNAVTSHSSTENWEVARILVGKSTLDAMAKLQSALRNANGRTSAFNRYVVMLTLDVKNAFNCSSWTAIKRRWKEPSAQYICRTFSVSTCRTGA</sequence>
<keyword evidence="1" id="KW-0548">Nucleotidyltransferase</keyword>
<dbReference type="Proteomes" id="UP000478052">
    <property type="component" value="Unassembled WGS sequence"/>
</dbReference>
<evidence type="ECO:0000313" key="1">
    <source>
        <dbReference type="EMBL" id="KAF0706904.1"/>
    </source>
</evidence>